<dbReference type="KEGG" id="gvi:glr1311"/>
<dbReference type="STRING" id="251221.gene:10758792"/>
<dbReference type="Pfam" id="PF00156">
    <property type="entry name" value="Pribosyltran"/>
    <property type="match status" value="1"/>
</dbReference>
<reference evidence="2 3" key="1">
    <citation type="journal article" date="2003" name="DNA Res.">
        <title>Complete genome structure of Gloeobacter violaceus PCC 7421, a cyanobacterium that lacks thylakoids.</title>
        <authorList>
            <person name="Nakamura Y."/>
            <person name="Kaneko T."/>
            <person name="Sato S."/>
            <person name="Mimuro M."/>
            <person name="Miyashita H."/>
            <person name="Tsuchiya T."/>
            <person name="Sasamoto S."/>
            <person name="Watanabe A."/>
            <person name="Kawashima K."/>
            <person name="Kishida Y."/>
            <person name="Kiyokawa C."/>
            <person name="Kohara M."/>
            <person name="Matsumoto M."/>
            <person name="Matsuno A."/>
            <person name="Nakazaki N."/>
            <person name="Shimpo S."/>
            <person name="Takeuchi C."/>
            <person name="Yamada M."/>
            <person name="Tabata S."/>
        </authorList>
    </citation>
    <scope>NUCLEOTIDE SEQUENCE [LARGE SCALE GENOMIC DNA]</scope>
    <source>
        <strain evidence="3">ATCC 29082 / PCC 7421</strain>
    </source>
</reference>
<dbReference type="Gene3D" id="3.40.50.2020">
    <property type="match status" value="1"/>
</dbReference>
<dbReference type="PATRIC" id="fig|251221.4.peg.1338"/>
<keyword evidence="3" id="KW-1185">Reference proteome</keyword>
<dbReference type="CDD" id="cd06223">
    <property type="entry name" value="PRTases_typeI"/>
    <property type="match status" value="1"/>
</dbReference>
<dbReference type="eggNOG" id="COG1926">
    <property type="taxonomic scope" value="Bacteria"/>
</dbReference>
<dbReference type="InterPro" id="IPR000836">
    <property type="entry name" value="PRTase_dom"/>
</dbReference>
<dbReference type="Proteomes" id="UP000000557">
    <property type="component" value="Chromosome"/>
</dbReference>
<dbReference type="Gene3D" id="3.30.1310.20">
    <property type="entry name" value="PRTase-like"/>
    <property type="match status" value="1"/>
</dbReference>
<sequence>MYPGAGLYSGARKGCTMSHRPFFNRRDAGRQLAAHLWDYREVPGLLVLGLARGGVPVAYEVAAALGADLDVLVVRKLGVPGQDELALGAIAPGGVRVLNEPIVRSCGVSEAQIAAVVAVEERELQRREVLYRGERPRTPVCRRSVLLIDDGLATGATMHAAVEWVRTQQPVRLIAAVPVAAPSALIALQPLVDELVCPLAPGNFTSVGLWYADFSQTSDSEVQQLLATAVRHPSDSPGTPR</sequence>
<dbReference type="OrthoDB" id="9810066at2"/>
<organism evidence="2 3">
    <name type="scientific">Gloeobacter violaceus (strain ATCC 29082 / PCC 7421)</name>
    <dbReference type="NCBI Taxonomy" id="251221"/>
    <lineage>
        <taxon>Bacteria</taxon>
        <taxon>Bacillati</taxon>
        <taxon>Cyanobacteriota</taxon>
        <taxon>Cyanophyceae</taxon>
        <taxon>Gloeobacterales</taxon>
        <taxon>Gloeobacteraceae</taxon>
        <taxon>Gloeobacter</taxon>
    </lineage>
</organism>
<evidence type="ECO:0000259" key="1">
    <source>
        <dbReference type="Pfam" id="PF00156"/>
    </source>
</evidence>
<dbReference type="PhylomeDB" id="Q7NL15"/>
<name>Q7NL15_GLOVI</name>
<proteinExistence type="predicted"/>
<dbReference type="AlphaFoldDB" id="Q7NL15"/>
<evidence type="ECO:0000313" key="2">
    <source>
        <dbReference type="EMBL" id="BAC89252.1"/>
    </source>
</evidence>
<dbReference type="InterPro" id="IPR029057">
    <property type="entry name" value="PRTase-like"/>
</dbReference>
<dbReference type="EMBL" id="BA000045">
    <property type="protein sequence ID" value="BAC89252.1"/>
    <property type="molecule type" value="Genomic_DNA"/>
</dbReference>
<accession>Q7NL15</accession>
<reference evidence="2 3" key="2">
    <citation type="journal article" date="2003" name="DNA Res.">
        <title>Complete genome structure of Gloeobacter violaceus PCC 7421, a cyanobacterium that lacks thylakoids (supplement).</title>
        <authorList>
            <person name="Nakamura Y."/>
            <person name="Kaneko T."/>
            <person name="Sato S."/>
            <person name="Mimuro M."/>
            <person name="Miyashita H."/>
            <person name="Tsuchiya T."/>
            <person name="Sasamoto S."/>
            <person name="Watanabe A."/>
            <person name="Kawashima K."/>
            <person name="Kishida Y."/>
            <person name="Kiyokawa C."/>
            <person name="Kohara M."/>
            <person name="Matsumoto M."/>
            <person name="Matsuno A."/>
            <person name="Nakazaki N."/>
            <person name="Shimpo S."/>
            <person name="Takeuchi C."/>
            <person name="Yamada M."/>
            <person name="Tabata S."/>
        </authorList>
    </citation>
    <scope>NUCLEOTIDE SEQUENCE [LARGE SCALE GENOMIC DNA]</scope>
    <source>
        <strain evidence="3">ATCC 29082 / PCC 7421</strain>
    </source>
</reference>
<protein>
    <submittedName>
        <fullName evidence="2">Glr1311 protein</fullName>
    </submittedName>
</protein>
<gene>
    <name evidence="2" type="ordered locus">glr1311</name>
</gene>
<evidence type="ECO:0000313" key="3">
    <source>
        <dbReference type="Proteomes" id="UP000000557"/>
    </source>
</evidence>
<dbReference type="EnsemblBacteria" id="BAC89252">
    <property type="protein sequence ID" value="BAC89252"/>
    <property type="gene ID" value="BAC89252"/>
</dbReference>
<dbReference type="HOGENOM" id="CLU_083583_0_0_3"/>
<dbReference type="InParanoid" id="Q7NL15"/>
<feature type="domain" description="Phosphoribosyltransferase" evidence="1">
    <location>
        <begin position="46"/>
        <end position="186"/>
    </location>
</feature>
<dbReference type="SUPFAM" id="SSF53271">
    <property type="entry name" value="PRTase-like"/>
    <property type="match status" value="1"/>
</dbReference>